<keyword evidence="4 10" id="KW-1133">Transmembrane helix</keyword>
<keyword evidence="9" id="KW-0407">Ion channel</keyword>
<dbReference type="AlphaFoldDB" id="A0A3S5EWE6"/>
<dbReference type="PRINTS" id="PR00762">
    <property type="entry name" value="CLCHANNEL"/>
</dbReference>
<evidence type="ECO:0000256" key="2">
    <source>
        <dbReference type="ARBA" id="ARBA00022448"/>
    </source>
</evidence>
<gene>
    <name evidence="11" type="primary">clcA_2</name>
    <name evidence="11" type="ORF">NCTC10951_01361</name>
</gene>
<feature type="transmembrane region" description="Helical" evidence="10">
    <location>
        <begin position="229"/>
        <end position="250"/>
    </location>
</feature>
<evidence type="ECO:0000256" key="3">
    <source>
        <dbReference type="ARBA" id="ARBA00022692"/>
    </source>
</evidence>
<evidence type="ECO:0000256" key="9">
    <source>
        <dbReference type="ARBA" id="ARBA00023303"/>
    </source>
</evidence>
<evidence type="ECO:0000256" key="5">
    <source>
        <dbReference type="ARBA" id="ARBA00023065"/>
    </source>
</evidence>
<evidence type="ECO:0000256" key="6">
    <source>
        <dbReference type="ARBA" id="ARBA00023136"/>
    </source>
</evidence>
<dbReference type="GO" id="GO:0034707">
    <property type="term" value="C:chloride channel complex"/>
    <property type="evidence" value="ECO:0007669"/>
    <property type="project" value="UniProtKB-KW"/>
</dbReference>
<evidence type="ECO:0000313" key="12">
    <source>
        <dbReference type="Proteomes" id="UP000268658"/>
    </source>
</evidence>
<keyword evidence="2" id="KW-0813">Transport</keyword>
<dbReference type="Gene3D" id="1.10.3080.10">
    <property type="entry name" value="Clc chloride channel"/>
    <property type="match status" value="1"/>
</dbReference>
<feature type="transmembrane region" description="Helical" evidence="10">
    <location>
        <begin position="12"/>
        <end position="33"/>
    </location>
</feature>
<feature type="transmembrane region" description="Helical" evidence="10">
    <location>
        <begin position="62"/>
        <end position="79"/>
    </location>
</feature>
<keyword evidence="6 10" id="KW-0472">Membrane</keyword>
<dbReference type="InterPro" id="IPR014743">
    <property type="entry name" value="Cl-channel_core"/>
</dbReference>
<name>A0A3S5EWE6_ACTVI</name>
<dbReference type="PANTHER" id="PTHR43427">
    <property type="entry name" value="CHLORIDE CHANNEL PROTEIN CLC-E"/>
    <property type="match status" value="1"/>
</dbReference>
<dbReference type="GO" id="GO:0005254">
    <property type="term" value="F:chloride channel activity"/>
    <property type="evidence" value="ECO:0007669"/>
    <property type="project" value="UniProtKB-KW"/>
</dbReference>
<protein>
    <submittedName>
        <fullName evidence="11">H(+)/Cl(-) exchange transporter ClcA</fullName>
    </submittedName>
</protein>
<keyword evidence="3 10" id="KW-0812">Transmembrane</keyword>
<comment type="subcellular location">
    <subcellularLocation>
        <location evidence="1">Membrane</location>
        <topology evidence="1">Multi-pass membrane protein</topology>
    </subcellularLocation>
</comment>
<dbReference type="InterPro" id="IPR050368">
    <property type="entry name" value="ClC-type_chloride_channel"/>
</dbReference>
<evidence type="ECO:0000313" key="11">
    <source>
        <dbReference type="EMBL" id="VEI15825.1"/>
    </source>
</evidence>
<evidence type="ECO:0000256" key="4">
    <source>
        <dbReference type="ARBA" id="ARBA00022989"/>
    </source>
</evidence>
<feature type="transmembrane region" description="Helical" evidence="10">
    <location>
        <begin position="339"/>
        <end position="357"/>
    </location>
</feature>
<dbReference type="EMBL" id="LR134477">
    <property type="protein sequence ID" value="VEI15825.1"/>
    <property type="molecule type" value="Genomic_DNA"/>
</dbReference>
<dbReference type="SUPFAM" id="SSF81340">
    <property type="entry name" value="Clc chloride channel"/>
    <property type="match status" value="1"/>
</dbReference>
<accession>A0A3S5EWE6</accession>
<dbReference type="Pfam" id="PF00654">
    <property type="entry name" value="Voltage_CLC"/>
    <property type="match status" value="1"/>
</dbReference>
<keyword evidence="5" id="KW-0406">Ion transport</keyword>
<reference evidence="11 12" key="1">
    <citation type="submission" date="2018-12" db="EMBL/GenBank/DDBJ databases">
        <authorList>
            <consortium name="Pathogen Informatics"/>
        </authorList>
    </citation>
    <scope>NUCLEOTIDE SEQUENCE [LARGE SCALE GENOMIC DNA]</scope>
    <source>
        <strain evidence="11 12">NCTC10951</strain>
    </source>
</reference>
<dbReference type="Proteomes" id="UP000268658">
    <property type="component" value="Chromosome"/>
</dbReference>
<evidence type="ECO:0000256" key="10">
    <source>
        <dbReference type="SAM" id="Phobius"/>
    </source>
</evidence>
<evidence type="ECO:0000256" key="7">
    <source>
        <dbReference type="ARBA" id="ARBA00023173"/>
    </source>
</evidence>
<keyword evidence="8" id="KW-0868">Chloride</keyword>
<feature type="transmembrane region" description="Helical" evidence="10">
    <location>
        <begin position="192"/>
        <end position="209"/>
    </location>
</feature>
<feature type="transmembrane region" description="Helical" evidence="10">
    <location>
        <begin position="399"/>
        <end position="422"/>
    </location>
</feature>
<feature type="transmembrane region" description="Helical" evidence="10">
    <location>
        <begin position="262"/>
        <end position="282"/>
    </location>
</feature>
<dbReference type="InterPro" id="IPR001807">
    <property type="entry name" value="ClC"/>
</dbReference>
<organism evidence="11 12">
    <name type="scientific">Actinomyces viscosus</name>
    <dbReference type="NCBI Taxonomy" id="1656"/>
    <lineage>
        <taxon>Bacteria</taxon>
        <taxon>Bacillati</taxon>
        <taxon>Actinomycetota</taxon>
        <taxon>Actinomycetes</taxon>
        <taxon>Actinomycetales</taxon>
        <taxon>Actinomycetaceae</taxon>
        <taxon>Actinomyces</taxon>
    </lineage>
</organism>
<evidence type="ECO:0000256" key="8">
    <source>
        <dbReference type="ARBA" id="ARBA00023214"/>
    </source>
</evidence>
<keyword evidence="7" id="KW-0869">Chloride channel</keyword>
<dbReference type="KEGG" id="avc:NCTC10951_01361"/>
<dbReference type="PANTHER" id="PTHR43427:SF6">
    <property type="entry name" value="CHLORIDE CHANNEL PROTEIN CLC-E"/>
    <property type="match status" value="1"/>
</dbReference>
<proteinExistence type="predicted"/>
<evidence type="ECO:0000256" key="1">
    <source>
        <dbReference type="ARBA" id="ARBA00004141"/>
    </source>
</evidence>
<sequence length="439" mass="43967">MPGVRTLTRPRFLVAAVLAGVAAGLIGIAMALLLEVFESLFYGVTHGGLLERLAAAPPWRRVLAPAAGGVVAGGVWWWLRATGGVADVESAVADPSGRAASRMGLARPFVDAVNQVLTVGSGNSVGREGAPRLAAGAVAARLVARLGIGGADGAILIASAAGAGLAAMYNAPLGGAAYAVELVMVAGMRRRGVAVAVPVCVIATLVSWLHSHGRPTFGVASPSPSPATALGLVAVVPVAAALGVGARRLWSWMLRRRVRAARWLPAAIGVAGLVTGLVSLWVPAVVGNGRDAMEVALGATTDASADAPGAALVVLLGVVALKPVLTGLTLGAGATGGRLAPSLAAGSSAGAALALALQTGGVEASVPVLALAGAGAVLATTQRAPVFGIIFTWELARAGVWTLVALVVVVLAVTALTAPTWWRPAAARLRRRQRSQRHQ</sequence>